<dbReference type="InterPro" id="IPR008286">
    <property type="entry name" value="Prn/Lys/Arg_de-COase_C"/>
</dbReference>
<dbReference type="InterPro" id="IPR015424">
    <property type="entry name" value="PyrdxlP-dep_Trfase"/>
</dbReference>
<evidence type="ECO:0000259" key="7">
    <source>
        <dbReference type="Pfam" id="PF03711"/>
    </source>
</evidence>
<dbReference type="SUPFAM" id="SSF53383">
    <property type="entry name" value="PLP-dependent transferases"/>
    <property type="match status" value="1"/>
</dbReference>
<evidence type="ECO:0000256" key="3">
    <source>
        <dbReference type="ARBA" id="ARBA00022793"/>
    </source>
</evidence>
<keyword evidence="5" id="KW-0456">Lyase</keyword>
<evidence type="ECO:0000256" key="1">
    <source>
        <dbReference type="ARBA" id="ARBA00001933"/>
    </source>
</evidence>
<dbReference type="Proteomes" id="UP000198508">
    <property type="component" value="Unassembled WGS sequence"/>
</dbReference>
<dbReference type="PANTHER" id="PTHR43277:SF4">
    <property type="entry name" value="ARGININE DECARBOXYLASE"/>
    <property type="match status" value="1"/>
</dbReference>
<gene>
    <name evidence="8" type="ORF">SAMN05216313_108131</name>
</gene>
<dbReference type="RefSeq" id="WP_092362928.1">
    <property type="nucleotide sequence ID" value="NZ_FOIM01000008.1"/>
</dbReference>
<comment type="similarity">
    <text evidence="2">Belongs to the Orn/Lys/Arg decarboxylase class-I family.</text>
</comment>
<evidence type="ECO:0000313" key="8">
    <source>
        <dbReference type="EMBL" id="SET56342.1"/>
    </source>
</evidence>
<keyword evidence="9" id="KW-1185">Reference proteome</keyword>
<dbReference type="Gene3D" id="3.90.105.10">
    <property type="entry name" value="Molybdopterin biosynthesis moea protein, domain 2"/>
    <property type="match status" value="1"/>
</dbReference>
<evidence type="ECO:0000256" key="2">
    <source>
        <dbReference type="ARBA" id="ARBA00010671"/>
    </source>
</evidence>
<dbReference type="InterPro" id="IPR052357">
    <property type="entry name" value="Orn_Lys_Arg_decarboxylase-I"/>
</dbReference>
<keyword evidence="4" id="KW-0663">Pyridoxal phosphate</keyword>
<dbReference type="EMBL" id="FOIM01000008">
    <property type="protein sequence ID" value="SET56342.1"/>
    <property type="molecule type" value="Genomic_DNA"/>
</dbReference>
<sequence length="535" mass="58890">MRREERLISRLKAYNETDMYPFHMPGHKRLAGAEDGETGELEFPNPFTVDITEIEGFDNLHHPEGILRESMEWAAGVYGADRTYYLVNGSSGGILAAISAAAGFESRILTARNCHKSVYHAVYLNRLKPVYLYPQTVPGLGIQGGILPEDVEKSLRQYPDTRAVMVVSPTYDGIVSDIHKIAEIVHRAGLPLIVDEAHGAHFRYGREFPQSALELGADLVIQSIHKTLPSLTQTALLHVNLNRDKGGPYVDIGRLERFLQIYQSSSPSYVLMASIENAVWLMERLRMDRGAPGNAIDRYMERMGRLRENLSKMRCLRLAGKWLKGSCGVWDTDMSKVVISTAGTGMTGTELDGILRETYHLEMEMCGPEYATAITSVMDSGEGLERLEAAVMEIDRELAQELGKTEHIGAGRRAAASGPDAAANMLNAGPTPVGTGSPGAAQDSTPFPRLRSLMPIASAMDKDLERVALRESGGRISGEYIYIYPPGIPIVAPGEEISGEALDLVLRFMEQGLPVQGPQDRALEWLLVVRQNIDR</sequence>
<organism evidence="8 9">
    <name type="scientific">Enterocloster lavalensis</name>
    <dbReference type="NCBI Taxonomy" id="460384"/>
    <lineage>
        <taxon>Bacteria</taxon>
        <taxon>Bacillati</taxon>
        <taxon>Bacillota</taxon>
        <taxon>Clostridia</taxon>
        <taxon>Lachnospirales</taxon>
        <taxon>Lachnospiraceae</taxon>
        <taxon>Enterocloster</taxon>
    </lineage>
</organism>
<evidence type="ECO:0000259" key="6">
    <source>
        <dbReference type="Pfam" id="PF01276"/>
    </source>
</evidence>
<keyword evidence="3" id="KW-0210">Decarboxylase</keyword>
<reference evidence="9" key="1">
    <citation type="submission" date="2016-10" db="EMBL/GenBank/DDBJ databases">
        <authorList>
            <person name="Varghese N."/>
            <person name="Submissions S."/>
        </authorList>
    </citation>
    <scope>NUCLEOTIDE SEQUENCE [LARGE SCALE GENOMIC DNA]</scope>
    <source>
        <strain evidence="9">NLAE-zl-G277</strain>
    </source>
</reference>
<dbReference type="AlphaFoldDB" id="A0A1I0FG25"/>
<dbReference type="STRING" id="460384.SAMN05216313_108131"/>
<dbReference type="InterPro" id="IPR000310">
    <property type="entry name" value="Orn/Lys/Arg_deCO2ase_major_dom"/>
</dbReference>
<dbReference type="SUPFAM" id="SSF55904">
    <property type="entry name" value="Ornithine decarboxylase C-terminal domain"/>
    <property type="match status" value="1"/>
</dbReference>
<dbReference type="Gene3D" id="3.40.640.10">
    <property type="entry name" value="Type I PLP-dependent aspartate aminotransferase-like (Major domain)"/>
    <property type="match status" value="1"/>
</dbReference>
<dbReference type="Pfam" id="PF01276">
    <property type="entry name" value="OKR_DC_1"/>
    <property type="match status" value="1"/>
</dbReference>
<dbReference type="PANTHER" id="PTHR43277">
    <property type="entry name" value="ARGININE DECARBOXYLASE"/>
    <property type="match status" value="1"/>
</dbReference>
<name>A0A1I0FG25_9FIRM</name>
<dbReference type="Pfam" id="PF03711">
    <property type="entry name" value="OKR_DC_1_C"/>
    <property type="match status" value="1"/>
</dbReference>
<dbReference type="InterPro" id="IPR015421">
    <property type="entry name" value="PyrdxlP-dep_Trfase_major"/>
</dbReference>
<accession>A0A1I0FG25</accession>
<feature type="domain" description="Orn/Lys/Arg decarboxylase C-terminal" evidence="7">
    <location>
        <begin position="457"/>
        <end position="501"/>
    </location>
</feature>
<evidence type="ECO:0000256" key="5">
    <source>
        <dbReference type="ARBA" id="ARBA00023239"/>
    </source>
</evidence>
<comment type="cofactor">
    <cofactor evidence="1">
        <name>pyridoxal 5'-phosphate</name>
        <dbReference type="ChEBI" id="CHEBI:597326"/>
    </cofactor>
</comment>
<proteinExistence type="inferred from homology"/>
<dbReference type="GO" id="GO:0016831">
    <property type="term" value="F:carboxy-lyase activity"/>
    <property type="evidence" value="ECO:0007669"/>
    <property type="project" value="UniProtKB-KW"/>
</dbReference>
<evidence type="ECO:0000313" key="9">
    <source>
        <dbReference type="Proteomes" id="UP000198508"/>
    </source>
</evidence>
<protein>
    <submittedName>
        <fullName evidence="8">Arginine/lysine/ornithine decarboxylase</fullName>
    </submittedName>
</protein>
<evidence type="ECO:0000256" key="4">
    <source>
        <dbReference type="ARBA" id="ARBA00022898"/>
    </source>
</evidence>
<feature type="domain" description="Orn/Lys/Arg decarboxylases family 1 pyridoxal-P attachment site" evidence="6">
    <location>
        <begin position="7"/>
        <end position="284"/>
    </location>
</feature>
<dbReference type="InterPro" id="IPR036633">
    <property type="entry name" value="Prn/Lys/Arg_de-COase_C_sf"/>
</dbReference>